<proteinExistence type="predicted"/>
<dbReference type="Pfam" id="PF07799">
    <property type="entry name" value="DUF1643"/>
    <property type="match status" value="1"/>
</dbReference>
<dbReference type="InterPro" id="IPR012441">
    <property type="entry name" value="DUF1643"/>
</dbReference>
<evidence type="ECO:0000313" key="1">
    <source>
        <dbReference type="EMBL" id="QLY40186.1"/>
    </source>
</evidence>
<sequence length="188" mass="22040">MYFKIKRKKRKKIVFIIMKNPSESFKGYHLKKTKNYTDKFLDITTTKAITLAKKKGYTDIFLLNLYPYYDSVARNINSHYGFVKRSNPKSNPVANDAVRYLKNIEVIEKLYNKYKELKPDVILACGNANGIFRGYYDARIKEILNFACKNSIVLKEVARYKSKCKGISSGKICYPKHPQRWGYNDNIY</sequence>
<accession>A0A7L6N1P5</accession>
<keyword evidence="2" id="KW-1185">Reference proteome</keyword>
<dbReference type="Proteomes" id="UP000512167">
    <property type="component" value="Chromosome"/>
</dbReference>
<gene>
    <name evidence="1" type="ORF">HF295_04635</name>
</gene>
<name>A0A7L6N1P5_9MOLU</name>
<evidence type="ECO:0000313" key="2">
    <source>
        <dbReference type="Proteomes" id="UP000512167"/>
    </source>
</evidence>
<protein>
    <submittedName>
        <fullName evidence="1">DUF1643 domain-containing protein</fullName>
    </submittedName>
</protein>
<organism evidence="1 2">
    <name type="scientific">Hujiaoplasma nucleasis</name>
    <dbReference type="NCBI Taxonomy" id="2725268"/>
    <lineage>
        <taxon>Bacteria</taxon>
        <taxon>Bacillati</taxon>
        <taxon>Mycoplasmatota</taxon>
        <taxon>Mollicutes</taxon>
        <taxon>Candidatus Izemoplasmatales</taxon>
        <taxon>Hujiaoplasmataceae</taxon>
        <taxon>Hujiaoplasma</taxon>
    </lineage>
</organism>
<reference evidence="1 2" key="1">
    <citation type="submission" date="2020-04" db="EMBL/GenBank/DDBJ databases">
        <authorList>
            <person name="Zheng R.K."/>
            <person name="Sun C.M."/>
        </authorList>
    </citation>
    <scope>NUCLEOTIDE SEQUENCE [LARGE SCALE GENOMIC DNA]</scope>
    <source>
        <strain evidence="2">zrk29</strain>
    </source>
</reference>
<dbReference type="KEGG" id="tbk:HF295_04635"/>
<dbReference type="AlphaFoldDB" id="A0A7L6N1P5"/>
<dbReference type="EMBL" id="CP051151">
    <property type="protein sequence ID" value="QLY40186.1"/>
    <property type="molecule type" value="Genomic_DNA"/>
</dbReference>